<dbReference type="SUPFAM" id="SSF56349">
    <property type="entry name" value="DNA breaking-rejoining enzymes"/>
    <property type="match status" value="1"/>
</dbReference>
<protein>
    <submittedName>
        <fullName evidence="6">DUF4102 domain-containing protein</fullName>
    </submittedName>
</protein>
<dbReference type="GO" id="GO:0003677">
    <property type="term" value="F:DNA binding"/>
    <property type="evidence" value="ECO:0007669"/>
    <property type="project" value="UniProtKB-UniRule"/>
</dbReference>
<dbReference type="InterPro" id="IPR013762">
    <property type="entry name" value="Integrase-like_cat_sf"/>
</dbReference>
<dbReference type="CDD" id="cd00801">
    <property type="entry name" value="INT_P4_C"/>
    <property type="match status" value="1"/>
</dbReference>
<dbReference type="InterPro" id="IPR038488">
    <property type="entry name" value="Integrase_DNA-bd_sf"/>
</dbReference>
<dbReference type="PROSITE" id="PS51898">
    <property type="entry name" value="TYR_RECOMBINASE"/>
    <property type="match status" value="1"/>
</dbReference>
<dbReference type="InterPro" id="IPR053876">
    <property type="entry name" value="Phage_int_M"/>
</dbReference>
<dbReference type="RefSeq" id="WP_023486157.1">
    <property type="nucleotide sequence ID" value="NZ_CBCRXB010000010.1"/>
</dbReference>
<dbReference type="Gene3D" id="1.10.443.10">
    <property type="entry name" value="Intergrase catalytic core"/>
    <property type="match status" value="1"/>
</dbReference>
<dbReference type="Pfam" id="PF13356">
    <property type="entry name" value="Arm-DNA-bind_3"/>
    <property type="match status" value="1"/>
</dbReference>
<dbReference type="PANTHER" id="PTHR30629">
    <property type="entry name" value="PROPHAGE INTEGRASE"/>
    <property type="match status" value="1"/>
</dbReference>
<dbReference type="Gene3D" id="1.10.150.130">
    <property type="match status" value="1"/>
</dbReference>
<gene>
    <name evidence="6" type="ORF">F9461_17410</name>
</gene>
<comment type="caution">
    <text evidence="6">The sequence shown here is derived from an EMBL/GenBank/DDBJ whole genome shotgun (WGS) entry which is preliminary data.</text>
</comment>
<evidence type="ECO:0000256" key="3">
    <source>
        <dbReference type="ARBA" id="ARBA00023125"/>
    </source>
</evidence>
<evidence type="ECO:0000256" key="2">
    <source>
        <dbReference type="ARBA" id="ARBA00022908"/>
    </source>
</evidence>
<dbReference type="InterPro" id="IPR011010">
    <property type="entry name" value="DNA_brk_join_enz"/>
</dbReference>
<dbReference type="AlphaFoldDB" id="A0A2J7KU17"/>
<keyword evidence="2" id="KW-0229">DNA integration</keyword>
<dbReference type="PROSITE" id="PS51900">
    <property type="entry name" value="CB"/>
    <property type="match status" value="1"/>
</dbReference>
<organism evidence="6 7">
    <name type="scientific">Escherichia coli</name>
    <dbReference type="NCBI Taxonomy" id="562"/>
    <lineage>
        <taxon>Bacteria</taxon>
        <taxon>Pseudomonadati</taxon>
        <taxon>Pseudomonadota</taxon>
        <taxon>Gammaproteobacteria</taxon>
        <taxon>Enterobacterales</taxon>
        <taxon>Enterobacteriaceae</taxon>
        <taxon>Escherichia</taxon>
    </lineage>
</organism>
<evidence type="ECO:0000313" key="7">
    <source>
        <dbReference type="Proteomes" id="UP000534496"/>
    </source>
</evidence>
<accession>A0A2J7KU17</accession>
<evidence type="ECO:0000256" key="5">
    <source>
        <dbReference type="PROSITE-ProRule" id="PRU01248"/>
    </source>
</evidence>
<comment type="similarity">
    <text evidence="1">Belongs to the 'phage' integrase family.</text>
</comment>
<sequence>MKLTDVAVRNAKPDKDNNKIKKLRDGKGLYLYVHPNGSKYWRFRKVINGKETTRALGIYPAVTLAQARNARDEYLASLAKGIDPLHTPKPQIVLFEDVAREWHSRKKGWSELHAQKVLKDLENHIFPILGKRPINEITTMDLLIPLRKMEDKGVLETASRNKQRMNAIMRYAVQNGMIKYNPAQELNGAIETNKTKHRPALPLERLPELLGKINDYHHKMNGRLLTQFALKLNLLIFIRSSELRFARWNEIDFDKSMWVIPAEREKIEGVKYSYRGTKMGTPHAIPLPTQAMQLLDDIRNISGDELFIFPGDHYQIKPMSENTINKALRHMGYDTKKDICGHGFRAMACSALTESGRWTREAVELQMSHRERGSVRAAYIHRAEHMQERRRMLQWWADYLDTCKTAYIAPYDFKWANETD</sequence>
<name>A0A2J7KU17_ECOLX</name>
<evidence type="ECO:0000256" key="1">
    <source>
        <dbReference type="ARBA" id="ARBA00008857"/>
    </source>
</evidence>
<dbReference type="GO" id="GO:0015074">
    <property type="term" value="P:DNA integration"/>
    <property type="evidence" value="ECO:0007669"/>
    <property type="project" value="UniProtKB-KW"/>
</dbReference>
<dbReference type="InterPro" id="IPR025166">
    <property type="entry name" value="Integrase_DNA_bind_dom"/>
</dbReference>
<dbReference type="PANTHER" id="PTHR30629:SF9">
    <property type="entry name" value="PROTEIN INTB-RELATED"/>
    <property type="match status" value="1"/>
</dbReference>
<reference evidence="6 7" key="1">
    <citation type="submission" date="2019-12" db="EMBL/GenBank/DDBJ databases">
        <authorList>
            <consortium name="NARMS: The National Antimicrobial Resistance Monitoring System"/>
        </authorList>
    </citation>
    <scope>NUCLEOTIDE SEQUENCE [LARGE SCALE GENOMIC DNA]</scope>
    <source>
        <strain evidence="6 7">CVM N19EC0189</strain>
    </source>
</reference>
<dbReference type="Pfam" id="PF00589">
    <property type="entry name" value="Phage_integrase"/>
    <property type="match status" value="1"/>
</dbReference>
<dbReference type="GO" id="GO:0006310">
    <property type="term" value="P:DNA recombination"/>
    <property type="evidence" value="ECO:0007669"/>
    <property type="project" value="UniProtKB-KW"/>
</dbReference>
<dbReference type="Proteomes" id="UP000534496">
    <property type="component" value="Unassembled WGS sequence"/>
</dbReference>
<dbReference type="Gene3D" id="3.30.160.390">
    <property type="entry name" value="Integrase, DNA-binding domain"/>
    <property type="match status" value="1"/>
</dbReference>
<evidence type="ECO:0000256" key="4">
    <source>
        <dbReference type="ARBA" id="ARBA00023172"/>
    </source>
</evidence>
<dbReference type="EMBL" id="AASVQO010000012">
    <property type="protein sequence ID" value="EFH3674974.1"/>
    <property type="molecule type" value="Genomic_DNA"/>
</dbReference>
<dbReference type="InterPro" id="IPR002104">
    <property type="entry name" value="Integrase_catalytic"/>
</dbReference>
<proteinExistence type="inferred from homology"/>
<dbReference type="InterPro" id="IPR010998">
    <property type="entry name" value="Integrase_recombinase_N"/>
</dbReference>
<dbReference type="Pfam" id="PF22022">
    <property type="entry name" value="Phage_int_M"/>
    <property type="match status" value="1"/>
</dbReference>
<keyword evidence="4" id="KW-0233">DNA recombination</keyword>
<keyword evidence="3 5" id="KW-0238">DNA-binding</keyword>
<evidence type="ECO:0000313" key="6">
    <source>
        <dbReference type="EMBL" id="EFH3674974.1"/>
    </source>
</evidence>
<dbReference type="InterPro" id="IPR044068">
    <property type="entry name" value="CB"/>
</dbReference>
<dbReference type="InterPro" id="IPR050808">
    <property type="entry name" value="Phage_Integrase"/>
</dbReference>